<dbReference type="InterPro" id="IPR011761">
    <property type="entry name" value="ATP-grasp"/>
</dbReference>
<dbReference type="InterPro" id="IPR005479">
    <property type="entry name" value="CPAse_ATP-bd"/>
</dbReference>
<evidence type="ECO:0000256" key="3">
    <source>
        <dbReference type="ARBA" id="ARBA00022840"/>
    </source>
</evidence>
<dbReference type="PANTHER" id="PTHR18866:SF127">
    <property type="match status" value="1"/>
</dbReference>
<evidence type="ECO:0000259" key="6">
    <source>
        <dbReference type="PROSITE" id="PS50979"/>
    </source>
</evidence>
<name>A0A382G9R9_9ZZZZ</name>
<dbReference type="EMBL" id="UINC01054174">
    <property type="protein sequence ID" value="SVB71555.1"/>
    <property type="molecule type" value="Genomic_DNA"/>
</dbReference>
<proteinExistence type="predicted"/>
<dbReference type="InterPro" id="IPR050856">
    <property type="entry name" value="Biotin_carboxylase_complex"/>
</dbReference>
<protein>
    <recommendedName>
        <fullName evidence="8">Biotin carboxylation domain-containing protein</fullName>
    </recommendedName>
</protein>
<dbReference type="PROSITE" id="PS00867">
    <property type="entry name" value="CPSASE_2"/>
    <property type="match status" value="1"/>
</dbReference>
<feature type="domain" description="Biotin carboxylation" evidence="6">
    <location>
        <begin position="1"/>
        <end position="268"/>
    </location>
</feature>
<accession>A0A382G9R9</accession>
<dbReference type="InterPro" id="IPR011764">
    <property type="entry name" value="Biotin_carboxylation_dom"/>
</dbReference>
<dbReference type="AlphaFoldDB" id="A0A382G9R9"/>
<sequence>AVQAARSEAESAFGNPDVYFERCVTTARHIEIQVLGDEHGLVLPFVERECSIQRRHQKVIEETPSLAVDAETREKLAEAAAALARGVGYTNAGTVEFLLDDSGKFYFLEMNTRLQVEHPVTEMVTGVDLVQWQLRIACGEKLTLEPERLRVPNGHAIECRVYAEDAEAGFIPCPGLITSLETPAGPGIRDDSGVTAGYEVPLYYDSMLSKLVAWGSTRPEAIDRMRRALTEYQVGGVRTTIPLFQWILQHQEFVAGEIDTGFLDRILAARAGGPLVSVSSEVEEVALISAAIRAATRTGTSKSRRSGPASTTSIWRRTARVDGLRD</sequence>
<keyword evidence="2" id="KW-0547">Nucleotide-binding</keyword>
<evidence type="ECO:0000259" key="5">
    <source>
        <dbReference type="PROSITE" id="PS50975"/>
    </source>
</evidence>
<dbReference type="GO" id="GO:0046872">
    <property type="term" value="F:metal ion binding"/>
    <property type="evidence" value="ECO:0007669"/>
    <property type="project" value="InterPro"/>
</dbReference>
<keyword evidence="4" id="KW-0092">Biotin</keyword>
<keyword evidence="1" id="KW-0436">Ligase</keyword>
<dbReference type="Pfam" id="PF02785">
    <property type="entry name" value="Biotin_carb_C"/>
    <property type="match status" value="1"/>
</dbReference>
<dbReference type="Gene3D" id="3.30.470.20">
    <property type="entry name" value="ATP-grasp fold, B domain"/>
    <property type="match status" value="1"/>
</dbReference>
<reference evidence="7" key="1">
    <citation type="submission" date="2018-05" db="EMBL/GenBank/DDBJ databases">
        <authorList>
            <person name="Lanie J.A."/>
            <person name="Ng W.-L."/>
            <person name="Kazmierczak K.M."/>
            <person name="Andrzejewski T.M."/>
            <person name="Davidsen T.M."/>
            <person name="Wayne K.J."/>
            <person name="Tettelin H."/>
            <person name="Glass J.I."/>
            <person name="Rusch D."/>
            <person name="Podicherti R."/>
            <person name="Tsui H.-C.T."/>
            <person name="Winkler M.E."/>
        </authorList>
    </citation>
    <scope>NUCLEOTIDE SEQUENCE</scope>
</reference>
<keyword evidence="3" id="KW-0067">ATP-binding</keyword>
<organism evidence="7">
    <name type="scientific">marine metagenome</name>
    <dbReference type="NCBI Taxonomy" id="408172"/>
    <lineage>
        <taxon>unclassified sequences</taxon>
        <taxon>metagenomes</taxon>
        <taxon>ecological metagenomes</taxon>
    </lineage>
</organism>
<dbReference type="SUPFAM" id="SSF51246">
    <property type="entry name" value="Rudiment single hybrid motif"/>
    <property type="match status" value="1"/>
</dbReference>
<dbReference type="PANTHER" id="PTHR18866">
    <property type="entry name" value="CARBOXYLASE:PYRUVATE/ACETYL-COA/PROPIONYL-COA CARBOXYLASE"/>
    <property type="match status" value="1"/>
</dbReference>
<evidence type="ECO:0000256" key="4">
    <source>
        <dbReference type="ARBA" id="ARBA00023267"/>
    </source>
</evidence>
<feature type="domain" description="ATP-grasp" evidence="5">
    <location>
        <begin position="18"/>
        <end position="138"/>
    </location>
</feature>
<dbReference type="SMART" id="SM00878">
    <property type="entry name" value="Biotin_carb_C"/>
    <property type="match status" value="1"/>
</dbReference>
<evidence type="ECO:0000256" key="1">
    <source>
        <dbReference type="ARBA" id="ARBA00022598"/>
    </source>
</evidence>
<dbReference type="PROSITE" id="PS50979">
    <property type="entry name" value="BC"/>
    <property type="match status" value="1"/>
</dbReference>
<gene>
    <name evidence="7" type="ORF">METZ01_LOCUS224409</name>
</gene>
<dbReference type="Pfam" id="PF02786">
    <property type="entry name" value="CPSase_L_D2"/>
    <property type="match status" value="1"/>
</dbReference>
<dbReference type="GO" id="GO:0016874">
    <property type="term" value="F:ligase activity"/>
    <property type="evidence" value="ECO:0007669"/>
    <property type="project" value="UniProtKB-KW"/>
</dbReference>
<evidence type="ECO:0008006" key="8">
    <source>
        <dbReference type="Google" id="ProtNLM"/>
    </source>
</evidence>
<dbReference type="InterPro" id="IPR011054">
    <property type="entry name" value="Rudment_hybrid_motif"/>
</dbReference>
<dbReference type="InterPro" id="IPR005482">
    <property type="entry name" value="Biotin_COase_C"/>
</dbReference>
<dbReference type="PROSITE" id="PS50975">
    <property type="entry name" value="ATP_GRASP"/>
    <property type="match status" value="1"/>
</dbReference>
<evidence type="ECO:0000313" key="7">
    <source>
        <dbReference type="EMBL" id="SVB71555.1"/>
    </source>
</evidence>
<feature type="non-terminal residue" evidence="7">
    <location>
        <position position="1"/>
    </location>
</feature>
<dbReference type="GO" id="GO:0005524">
    <property type="term" value="F:ATP binding"/>
    <property type="evidence" value="ECO:0007669"/>
    <property type="project" value="UniProtKB-KW"/>
</dbReference>
<dbReference type="SUPFAM" id="SSF56059">
    <property type="entry name" value="Glutathione synthetase ATP-binding domain-like"/>
    <property type="match status" value="1"/>
</dbReference>
<evidence type="ECO:0000256" key="2">
    <source>
        <dbReference type="ARBA" id="ARBA00022741"/>
    </source>
</evidence>